<sequence>MLRNRSPRTWLVALAVTFAVTLPLAMGTATAAAKPKLTASQTTDLTSGTEITVTGTGFTPKATLFVALCDTAQPPGKACDTANFARVKTDGEGRLETTMTPVAVFGGTDCTATTCALMTNDPANPRDVTDFTQLPLTFAAASSPAPSAAPVESAASGGTSAPAASSAASSATSDEDAGPSVLIIVIIVIVILVLAAAVVLFVRRRGAEK</sequence>
<evidence type="ECO:0000256" key="5">
    <source>
        <dbReference type="ARBA" id="ARBA00023157"/>
    </source>
</evidence>
<dbReference type="Pfam" id="PF00960">
    <property type="entry name" value="Neocarzinostat"/>
    <property type="match status" value="1"/>
</dbReference>
<comment type="similarity">
    <text evidence="1">Belongs to the neocarzinostatin family.</text>
</comment>
<evidence type="ECO:0000256" key="6">
    <source>
        <dbReference type="SAM" id="MobiDB-lite"/>
    </source>
</evidence>
<dbReference type="EMBL" id="JBIASD010000021">
    <property type="protein sequence ID" value="MFF3669372.1"/>
    <property type="molecule type" value="Genomic_DNA"/>
</dbReference>
<evidence type="ECO:0000256" key="4">
    <source>
        <dbReference type="ARBA" id="ARBA00023125"/>
    </source>
</evidence>
<evidence type="ECO:0000313" key="10">
    <source>
        <dbReference type="Proteomes" id="UP001602013"/>
    </source>
</evidence>
<feature type="chain" id="PRO_5045459204" evidence="8">
    <location>
        <begin position="32"/>
        <end position="209"/>
    </location>
</feature>
<gene>
    <name evidence="9" type="ORF">ACFYXI_27655</name>
</gene>
<dbReference type="InterPro" id="IPR027273">
    <property type="entry name" value="Neocarzinostatin-like"/>
</dbReference>
<feature type="region of interest" description="Disordered" evidence="6">
    <location>
        <begin position="149"/>
        <end position="175"/>
    </location>
</feature>
<comment type="caution">
    <text evidence="9">The sequence shown here is derived from an EMBL/GenBank/DDBJ whole genome shotgun (WGS) entry which is preliminary data.</text>
</comment>
<dbReference type="RefSeq" id="WP_387415400.1">
    <property type="nucleotide sequence ID" value="NZ_JBIASD010000021.1"/>
</dbReference>
<organism evidence="9 10">
    <name type="scientific">Microtetraspora malaysiensis</name>
    <dbReference type="NCBI Taxonomy" id="161358"/>
    <lineage>
        <taxon>Bacteria</taxon>
        <taxon>Bacillati</taxon>
        <taxon>Actinomycetota</taxon>
        <taxon>Actinomycetes</taxon>
        <taxon>Streptosporangiales</taxon>
        <taxon>Streptosporangiaceae</taxon>
        <taxon>Microtetraspora</taxon>
    </lineage>
</organism>
<feature type="compositionally biased region" description="Low complexity" evidence="6">
    <location>
        <begin position="149"/>
        <end position="172"/>
    </location>
</feature>
<evidence type="ECO:0000256" key="3">
    <source>
        <dbReference type="ARBA" id="ARBA00023022"/>
    </source>
</evidence>
<keyword evidence="5" id="KW-1015">Disulfide bond</keyword>
<reference evidence="9 10" key="1">
    <citation type="submission" date="2024-10" db="EMBL/GenBank/DDBJ databases">
        <title>The Natural Products Discovery Center: Release of the First 8490 Sequenced Strains for Exploring Actinobacteria Biosynthetic Diversity.</title>
        <authorList>
            <person name="Kalkreuter E."/>
            <person name="Kautsar S.A."/>
            <person name="Yang D."/>
            <person name="Bader C.D."/>
            <person name="Teijaro C.N."/>
            <person name="Fluegel L."/>
            <person name="Davis C.M."/>
            <person name="Simpson J.R."/>
            <person name="Lauterbach L."/>
            <person name="Steele A.D."/>
            <person name="Gui C."/>
            <person name="Meng S."/>
            <person name="Li G."/>
            <person name="Viehrig K."/>
            <person name="Ye F."/>
            <person name="Su P."/>
            <person name="Kiefer A.F."/>
            <person name="Nichols A."/>
            <person name="Cepeda A.J."/>
            <person name="Yan W."/>
            <person name="Fan B."/>
            <person name="Jiang Y."/>
            <person name="Adhikari A."/>
            <person name="Zheng C.-J."/>
            <person name="Schuster L."/>
            <person name="Cowan T.M."/>
            <person name="Smanski M.J."/>
            <person name="Chevrette M.G."/>
            <person name="De Carvalho L.P.S."/>
            <person name="Shen B."/>
        </authorList>
    </citation>
    <scope>NUCLEOTIDE SEQUENCE [LARGE SCALE GENOMIC DNA]</scope>
    <source>
        <strain evidence="9 10">NPDC002173</strain>
    </source>
</reference>
<evidence type="ECO:0000256" key="8">
    <source>
        <dbReference type="SAM" id="SignalP"/>
    </source>
</evidence>
<keyword evidence="10" id="KW-1185">Reference proteome</keyword>
<dbReference type="InterPro" id="IPR002186">
    <property type="entry name" value="Neocarzinostatin_fam"/>
</dbReference>
<protein>
    <submittedName>
        <fullName evidence="9">Neocarzinostatin apoprotein domain-containing protein</fullName>
    </submittedName>
</protein>
<dbReference type="Proteomes" id="UP001602013">
    <property type="component" value="Unassembled WGS sequence"/>
</dbReference>
<keyword evidence="4" id="KW-0238">DNA-binding</keyword>
<keyword evidence="7" id="KW-0812">Transmembrane</keyword>
<evidence type="ECO:0000256" key="7">
    <source>
        <dbReference type="SAM" id="Phobius"/>
    </source>
</evidence>
<keyword evidence="8" id="KW-0732">Signal</keyword>
<feature type="transmembrane region" description="Helical" evidence="7">
    <location>
        <begin position="181"/>
        <end position="202"/>
    </location>
</feature>
<feature type="signal peptide" evidence="8">
    <location>
        <begin position="1"/>
        <end position="31"/>
    </location>
</feature>
<keyword evidence="7" id="KW-1133">Transmembrane helix</keyword>
<evidence type="ECO:0000256" key="2">
    <source>
        <dbReference type="ARBA" id="ARBA00022529"/>
    </source>
</evidence>
<accession>A0ABW6SX14</accession>
<keyword evidence="7" id="KW-0472">Membrane</keyword>
<keyword evidence="3" id="KW-0044">Antibiotic</keyword>
<evidence type="ECO:0000256" key="1">
    <source>
        <dbReference type="ARBA" id="ARBA00010648"/>
    </source>
</evidence>
<dbReference type="SUPFAM" id="SSF49319">
    <property type="entry name" value="Actinoxanthin-like"/>
    <property type="match status" value="1"/>
</dbReference>
<dbReference type="Gene3D" id="2.60.40.230">
    <property type="entry name" value="Neocarzinostatin-like"/>
    <property type="match status" value="1"/>
</dbReference>
<keyword evidence="2" id="KW-0929">Antimicrobial</keyword>
<evidence type="ECO:0000313" key="9">
    <source>
        <dbReference type="EMBL" id="MFF3669372.1"/>
    </source>
</evidence>
<proteinExistence type="inferred from homology"/>
<name>A0ABW6SX14_9ACTN</name>